<dbReference type="Pfam" id="PF23379">
    <property type="entry name" value="DUF7096"/>
    <property type="match status" value="1"/>
</dbReference>
<gene>
    <name evidence="3" type="ORF">SAMN04487946_105106</name>
</gene>
<dbReference type="RefSeq" id="WP_139175702.1">
    <property type="nucleotide sequence ID" value="NZ_FNPB01000005.1"/>
</dbReference>
<name>A0A1H3GD18_9EURY</name>
<feature type="region of interest" description="Disordered" evidence="1">
    <location>
        <begin position="175"/>
        <end position="345"/>
    </location>
</feature>
<feature type="compositionally biased region" description="Polar residues" evidence="1">
    <location>
        <begin position="70"/>
        <end position="80"/>
    </location>
</feature>
<keyword evidence="4" id="KW-1185">Reference proteome</keyword>
<protein>
    <recommendedName>
        <fullName evidence="2">DUF7096 domain-containing protein</fullName>
    </recommendedName>
</protein>
<feature type="compositionally biased region" description="Low complexity" evidence="1">
    <location>
        <begin position="46"/>
        <end position="69"/>
    </location>
</feature>
<proteinExistence type="predicted"/>
<reference evidence="4" key="1">
    <citation type="submission" date="2016-10" db="EMBL/GenBank/DDBJ databases">
        <authorList>
            <person name="Varghese N."/>
            <person name="Submissions S."/>
        </authorList>
    </citation>
    <scope>NUCLEOTIDE SEQUENCE [LARGE SCALE GENOMIC DNA]</scope>
    <source>
        <strain evidence="4">CGMCC 1.10118</strain>
    </source>
</reference>
<evidence type="ECO:0000313" key="3">
    <source>
        <dbReference type="EMBL" id="SDY01242.1"/>
    </source>
</evidence>
<organism evidence="3 4">
    <name type="scientific">Halobellus clavatus</name>
    <dbReference type="NCBI Taxonomy" id="660517"/>
    <lineage>
        <taxon>Archaea</taxon>
        <taxon>Methanobacteriati</taxon>
        <taxon>Methanobacteriota</taxon>
        <taxon>Stenosarchaea group</taxon>
        <taxon>Halobacteria</taxon>
        <taxon>Halobacteriales</taxon>
        <taxon>Haloferacaceae</taxon>
        <taxon>Halobellus</taxon>
    </lineage>
</organism>
<feature type="domain" description="DUF7096" evidence="2">
    <location>
        <begin position="1"/>
        <end position="222"/>
    </location>
</feature>
<feature type="compositionally biased region" description="Basic and acidic residues" evidence="1">
    <location>
        <begin position="229"/>
        <end position="251"/>
    </location>
</feature>
<dbReference type="EMBL" id="FNPB01000005">
    <property type="protein sequence ID" value="SDY01242.1"/>
    <property type="molecule type" value="Genomic_DNA"/>
</dbReference>
<evidence type="ECO:0000313" key="4">
    <source>
        <dbReference type="Proteomes" id="UP000199170"/>
    </source>
</evidence>
<evidence type="ECO:0000259" key="2">
    <source>
        <dbReference type="Pfam" id="PF23379"/>
    </source>
</evidence>
<dbReference type="InterPro" id="IPR055522">
    <property type="entry name" value="DUF7096"/>
</dbReference>
<dbReference type="Proteomes" id="UP000199170">
    <property type="component" value="Unassembled WGS sequence"/>
</dbReference>
<dbReference type="OrthoDB" id="170871at2157"/>
<dbReference type="STRING" id="660517.SAMN04487946_105106"/>
<evidence type="ECO:0000256" key="1">
    <source>
        <dbReference type="SAM" id="MobiDB-lite"/>
    </source>
</evidence>
<feature type="compositionally biased region" description="Basic and acidic residues" evidence="1">
    <location>
        <begin position="259"/>
        <end position="275"/>
    </location>
</feature>
<sequence>MRTVSALFVAVVVVAAAPIGVAATAGAAPGAPAFGQIQDGGAVSQTTATNATGTETETPTATPENDTANGSDNETGTNPGAQLAGVVGVQRAEIDSEVESRSFGQQIAAAASNESKAAVVAGSLNDSRDRISELRERLSALEAARENGTISQGRYRAQTAQLTAEINSLERRVEQANETAASLPEPVRERHGINDSNIQRLREDAQNLSGPETAEIARGIAGDNPGRGLGERPAEADDAPGRSDESNRGEDAPGNSEDAPGRDDGVGNETKDRRGNGQGSPADDTTTAESESSDNDDSDTGSTGERDSGNGNSGQGAANGGSDNAGDAPGRNDKGNSNSERDDET</sequence>
<feature type="region of interest" description="Disordered" evidence="1">
    <location>
        <begin position="44"/>
        <end position="81"/>
    </location>
</feature>
<accession>A0A1H3GD18</accession>
<dbReference type="AlphaFoldDB" id="A0A1H3GD18"/>